<feature type="domain" description="Polymerase/histidinol phosphatase N-terminal" evidence="1">
    <location>
        <begin position="5"/>
        <end position="70"/>
    </location>
</feature>
<dbReference type="Pfam" id="PF02811">
    <property type="entry name" value="PHP"/>
    <property type="match status" value="1"/>
</dbReference>
<dbReference type="InterPro" id="IPR052018">
    <property type="entry name" value="PHP_domain"/>
</dbReference>
<name>A0ABM9UJA2_SARVE</name>
<dbReference type="InterPro" id="IPR004013">
    <property type="entry name" value="PHP_dom"/>
</dbReference>
<protein>
    <submittedName>
        <fullName evidence="2">Histidinol phosphatase and related hydrolases of the PHP family</fullName>
    </submittedName>
</protein>
<dbReference type="Proteomes" id="UP000095488">
    <property type="component" value="Unassembled WGS sequence"/>
</dbReference>
<dbReference type="InterPro" id="IPR016195">
    <property type="entry name" value="Pol/histidinol_Pase-like"/>
</dbReference>
<evidence type="ECO:0000313" key="3">
    <source>
        <dbReference type="Proteomes" id="UP000095488"/>
    </source>
</evidence>
<dbReference type="PANTHER" id="PTHR42924">
    <property type="entry name" value="EXONUCLEASE"/>
    <property type="match status" value="1"/>
</dbReference>
<dbReference type="SUPFAM" id="SSF89550">
    <property type="entry name" value="PHP domain-like"/>
    <property type="match status" value="1"/>
</dbReference>
<dbReference type="PANTHER" id="PTHR42924:SF3">
    <property type="entry name" value="POLYMERASE_HISTIDINOL PHOSPHATASE N-TERMINAL DOMAIN-CONTAINING PROTEIN"/>
    <property type="match status" value="1"/>
</dbReference>
<dbReference type="EMBL" id="CYZR01000001">
    <property type="protein sequence ID" value="CUN42278.1"/>
    <property type="molecule type" value="Genomic_DNA"/>
</dbReference>
<dbReference type="Gene3D" id="3.20.20.140">
    <property type="entry name" value="Metal-dependent hydrolases"/>
    <property type="match status" value="1"/>
</dbReference>
<dbReference type="RefSeq" id="WP_055256990.1">
    <property type="nucleotide sequence ID" value="NZ_CABIXL010000001.1"/>
</dbReference>
<comment type="caution">
    <text evidence="2">The sequence shown here is derived from an EMBL/GenBank/DDBJ whole genome shotgun (WGS) entry which is preliminary data.</text>
</comment>
<reference evidence="2 3" key="1">
    <citation type="submission" date="2015-09" db="EMBL/GenBank/DDBJ databases">
        <authorList>
            <consortium name="Pathogen Informatics"/>
        </authorList>
    </citation>
    <scope>NUCLEOTIDE SEQUENCE [LARGE SCALE GENOMIC DNA]</scope>
    <source>
        <strain evidence="2 3">2789STDY5834858</strain>
    </source>
</reference>
<sequence length="223" mass="25754">MYKKGDFHIHSTASDGNLCPLEIIKLAKKKGLDTISITDHNTMGSVYEAMNIGKKLGVCVIPGVEISSMYNGEHIHILCYFRDDIVNNRLFYEILNLIKKKEIKDIRKFLNSNVDRKKDKFLTPKEVITLISRFDGICVLAHPVRIKRKIFDIIKDFDFKGIEAKYIENKKSDEEFFLKFAKEKGIIYTAGSDFHIFRKKYNSLGEVTLNSDEIKSFLNVLYA</sequence>
<proteinExistence type="predicted"/>
<dbReference type="CDD" id="cd07438">
    <property type="entry name" value="PHP_HisPPase_AMP"/>
    <property type="match status" value="1"/>
</dbReference>
<keyword evidence="2" id="KW-0378">Hydrolase</keyword>
<organism evidence="2 3">
    <name type="scientific">Sarcina ventriculi</name>
    <name type="common">Clostridium ventriculi</name>
    <dbReference type="NCBI Taxonomy" id="1267"/>
    <lineage>
        <taxon>Bacteria</taxon>
        <taxon>Bacillati</taxon>
        <taxon>Bacillota</taxon>
        <taxon>Clostridia</taxon>
        <taxon>Eubacteriales</taxon>
        <taxon>Clostridiaceae</taxon>
        <taxon>Sarcina</taxon>
    </lineage>
</organism>
<gene>
    <name evidence="2" type="ORF">ERS852473_00078</name>
</gene>
<keyword evidence="3" id="KW-1185">Reference proteome</keyword>
<evidence type="ECO:0000313" key="2">
    <source>
        <dbReference type="EMBL" id="CUN42278.1"/>
    </source>
</evidence>
<dbReference type="InterPro" id="IPR003141">
    <property type="entry name" value="Pol/His_phosphatase_N"/>
</dbReference>
<accession>A0ABM9UJA2</accession>
<dbReference type="GO" id="GO:0016787">
    <property type="term" value="F:hydrolase activity"/>
    <property type="evidence" value="ECO:0007669"/>
    <property type="project" value="UniProtKB-KW"/>
</dbReference>
<dbReference type="SMART" id="SM00481">
    <property type="entry name" value="POLIIIAc"/>
    <property type="match status" value="1"/>
</dbReference>
<evidence type="ECO:0000259" key="1">
    <source>
        <dbReference type="SMART" id="SM00481"/>
    </source>
</evidence>